<evidence type="ECO:0000256" key="3">
    <source>
        <dbReference type="ARBA" id="ARBA00022737"/>
    </source>
</evidence>
<sequence length="1663" mass="190164">MAEWFVGPIMEKIINTCFDYLQDQVVLHTDMKEALERLQKLHPMIQSLIFGCNKAQIIHQNPDLNRWLWQLRDAIDEADDVLDDFEYMKHEEQLNKNDDETEKRKASSSASFLIENVHKIYKVSRDRAIKMHPNLKRLKEVVQKLDKVSAEVSIFLHLLESTKQEQQRELYISRETGSLPRNDLIGRGKEKEFVMQWLRKPSNGHPGTDLYRNISLLSIVGHGGMGKTTLLQHVYEDEMTEEFDLKMWVCVSNNFDVEKVIADMLESLKKEKPNLDSLDALQGKLKEEVMSKRFLLILDDIWGEEERDKSKWENVLAPLSWGSLGSKILVTARMDSAALIIAKVIRKKKETLTLQGLDEDECLQLLNNHAFADVENIDDYKKLRFITGQIAKKLSGSPLAAKVMGGILNDNLDEMHWRKVLDCDIGIIKNDIMPVLRLSYIYLPQPLQSCFTFCCIFPQDHEFDKDDLIRTWIALDFIQSSYNQGETMEDTGGRYFDTLVKKSFFDKYDNYYKMHDLLHKLAQSVSAQECFRIEGEFELSYRIPETIRHLAVNTNNLEVVRKIEKFKNLHSLHLTYCKDDQDFVDVLTKIFETMRSIRLLCIINQQLTMIPEAIGCLRHLRYLKIARTSVAKLPRSLSNLYHLMFIIYDKGGLRIHNDFLPKDLNNLFNLRYLKFPWDVIDGMHGIGKLKYLQGLDGFYVKNEIGYKIGELEHMNDLRQLRIKLLKNVKDVEEACSAKINQKRNLMDLSLEWNHLYNNDWRDSLATDHCKSIPETSRSIFYPSLDEEVLDNLQPHNNLKQLRIYSFMGARSAIWMNNINLISNLEYIRLEECLEWQTLPPFGQLPSLKYLLLRNMPKARLPDSKFHGNGNGCLFPSLKVLEIEHLKLLEDWFDATAVAKGDKLFPSLTELYLRDCEHLQELPFLPPKLKKLEIDNIGWKAFNWLQCSSNCCIQELTITKNDELVSFPNEAEQWFPQVSSSLHKLYFMELKSLQFLPSSLASLSSLKTLHVKNAPQLQMLPNIPASLEKLVLDNLKSLQCMPSSLSISSLAVLELNNIPLLKSLPELPFSLRLMNIYCVNLYCLPSCLPRLSYLQKISIGDAPLLKELPELPSSLRELSFKNIKSLQSLPSSLTSLSSLEILSIINATQLQLLPNFPTSLEQLSLTDLKSLQCLPSSLSSISSLKYLHLENIPLLKSLPDFPPFLCLLSLYNLENLYSLPSCLSSLSSLQTLNIHNVHLLQELPDLPSSLCVLVFTGLKSLQLLPNISASLEELHLSNLKALQCLPYSLSISSLKILCLMKIPLLKTLPKLPLGLKYLLVNDVPQLELLPNIPSSLEKLNLEDLEALQCLPSSLSISSLKTLDLKRIPLLKALPEFPPSLKCLCVKNVSQLQLLPNIPVSLEELYLTDLEALQCLPYSLSISSLKTLHLTRILLLKSLSDLPPNLESLVVDNVPELQLLPNIPTSLEHLNLSNVKALQCLPSSLSFSSLIRLRLVRIPLLKSLLVLPLGLKYMFVENVPQLQLLPNIPTSLERLDLSDLEALQCLPSSLSISTLKRLYLIRIPLLKSLPDLPPDLKYLSVKNVPQLQPLPNIPASLEELYLSDLEALQCLPSSLSISSLKKLQLRRIPLLKSLPNLPPDLKSLLVYCCHPELMEQYQSFGNFFY</sequence>
<evidence type="ECO:0000256" key="2">
    <source>
        <dbReference type="ARBA" id="ARBA00022614"/>
    </source>
</evidence>
<dbReference type="GO" id="GO:0006952">
    <property type="term" value="P:defense response"/>
    <property type="evidence" value="ECO:0007669"/>
    <property type="project" value="UniProtKB-KW"/>
</dbReference>
<feature type="domain" description="R13L1/DRL21-like LRR repeat region" evidence="10">
    <location>
        <begin position="708"/>
        <end position="855"/>
    </location>
</feature>
<proteinExistence type="inferred from homology"/>
<comment type="caution">
    <text evidence="11">The sequence shown here is derived from an EMBL/GenBank/DDBJ whole genome shotgun (WGS) entry which is preliminary data.</text>
</comment>
<evidence type="ECO:0000256" key="5">
    <source>
        <dbReference type="ARBA" id="ARBA00022821"/>
    </source>
</evidence>
<keyword evidence="5" id="KW-0611">Plant defense</keyword>
<protein>
    <submittedName>
        <fullName evidence="11">Uncharacterized protein</fullName>
    </submittedName>
</protein>
<dbReference type="Gene3D" id="3.40.50.300">
    <property type="entry name" value="P-loop containing nucleotide triphosphate hydrolases"/>
    <property type="match status" value="1"/>
</dbReference>
<comment type="similarity">
    <text evidence="1">Belongs to the disease resistance NB-LRR family.</text>
</comment>
<evidence type="ECO:0000313" key="12">
    <source>
        <dbReference type="Proteomes" id="UP000829196"/>
    </source>
</evidence>
<accession>A0A8T3AKZ5</accession>
<evidence type="ECO:0000256" key="1">
    <source>
        <dbReference type="ARBA" id="ARBA00008894"/>
    </source>
</evidence>
<dbReference type="Pfam" id="PF00931">
    <property type="entry name" value="NB-ARC"/>
    <property type="match status" value="1"/>
</dbReference>
<dbReference type="GO" id="GO:0005524">
    <property type="term" value="F:ATP binding"/>
    <property type="evidence" value="ECO:0007669"/>
    <property type="project" value="UniProtKB-KW"/>
</dbReference>
<dbReference type="Gene3D" id="1.20.5.4130">
    <property type="match status" value="1"/>
</dbReference>
<dbReference type="EMBL" id="JAGYWB010000016">
    <property type="protein sequence ID" value="KAI0496698.1"/>
    <property type="molecule type" value="Genomic_DNA"/>
</dbReference>
<dbReference type="SUPFAM" id="SSF52540">
    <property type="entry name" value="P-loop containing nucleoside triphosphate hydrolases"/>
    <property type="match status" value="1"/>
</dbReference>
<evidence type="ECO:0000259" key="7">
    <source>
        <dbReference type="Pfam" id="PF00931"/>
    </source>
</evidence>
<feature type="domain" description="Disease resistance protein winged helix" evidence="9">
    <location>
        <begin position="456"/>
        <end position="522"/>
    </location>
</feature>
<dbReference type="PRINTS" id="PR00364">
    <property type="entry name" value="DISEASERSIST"/>
</dbReference>
<dbReference type="InterPro" id="IPR027417">
    <property type="entry name" value="P-loop_NTPase"/>
</dbReference>
<reference evidence="11" key="1">
    <citation type="journal article" date="2022" name="Front. Genet.">
        <title>Chromosome-Scale Assembly of the Dendrobium nobile Genome Provides Insights Into the Molecular Mechanism of the Biosynthesis of the Medicinal Active Ingredient of Dendrobium.</title>
        <authorList>
            <person name="Xu Q."/>
            <person name="Niu S.-C."/>
            <person name="Li K.-L."/>
            <person name="Zheng P.-J."/>
            <person name="Zhang X.-J."/>
            <person name="Jia Y."/>
            <person name="Liu Y."/>
            <person name="Niu Y.-X."/>
            <person name="Yu L.-H."/>
            <person name="Chen D.-F."/>
            <person name="Zhang G.-Q."/>
        </authorList>
    </citation>
    <scope>NUCLEOTIDE SEQUENCE</scope>
    <source>
        <tissue evidence="11">Leaf</tissue>
    </source>
</reference>
<dbReference type="GO" id="GO:0043531">
    <property type="term" value="F:ADP binding"/>
    <property type="evidence" value="ECO:0007669"/>
    <property type="project" value="InterPro"/>
</dbReference>
<dbReference type="InterPro" id="IPR058922">
    <property type="entry name" value="WHD_DRP"/>
</dbReference>
<feature type="domain" description="Disease resistance N-terminal" evidence="8">
    <location>
        <begin position="10"/>
        <end position="99"/>
    </location>
</feature>
<name>A0A8T3AKZ5_DENNO</name>
<dbReference type="Proteomes" id="UP000829196">
    <property type="component" value="Unassembled WGS sequence"/>
</dbReference>
<dbReference type="InterPro" id="IPR032675">
    <property type="entry name" value="LRR_dom_sf"/>
</dbReference>
<evidence type="ECO:0000256" key="6">
    <source>
        <dbReference type="ARBA" id="ARBA00022840"/>
    </source>
</evidence>
<gene>
    <name evidence="11" type="ORF">KFK09_023022</name>
</gene>
<dbReference type="PANTHER" id="PTHR36766:SF40">
    <property type="entry name" value="DISEASE RESISTANCE PROTEIN RGA3"/>
    <property type="match status" value="1"/>
</dbReference>
<keyword evidence="4" id="KW-0547">Nucleotide-binding</keyword>
<organism evidence="11 12">
    <name type="scientific">Dendrobium nobile</name>
    <name type="common">Orchid</name>
    <dbReference type="NCBI Taxonomy" id="94219"/>
    <lineage>
        <taxon>Eukaryota</taxon>
        <taxon>Viridiplantae</taxon>
        <taxon>Streptophyta</taxon>
        <taxon>Embryophyta</taxon>
        <taxon>Tracheophyta</taxon>
        <taxon>Spermatophyta</taxon>
        <taxon>Magnoliopsida</taxon>
        <taxon>Liliopsida</taxon>
        <taxon>Asparagales</taxon>
        <taxon>Orchidaceae</taxon>
        <taxon>Epidendroideae</taxon>
        <taxon>Malaxideae</taxon>
        <taxon>Dendrobiinae</taxon>
        <taxon>Dendrobium</taxon>
    </lineage>
</organism>
<dbReference type="OrthoDB" id="764632at2759"/>
<evidence type="ECO:0000313" key="11">
    <source>
        <dbReference type="EMBL" id="KAI0496698.1"/>
    </source>
</evidence>
<dbReference type="SUPFAM" id="SSF52058">
    <property type="entry name" value="L domain-like"/>
    <property type="match status" value="5"/>
</dbReference>
<dbReference type="InterPro" id="IPR002182">
    <property type="entry name" value="NB-ARC"/>
</dbReference>
<dbReference type="Gene3D" id="3.80.10.10">
    <property type="entry name" value="Ribonuclease Inhibitor"/>
    <property type="match status" value="5"/>
</dbReference>
<dbReference type="Pfam" id="PF23559">
    <property type="entry name" value="WHD_DRP"/>
    <property type="match status" value="1"/>
</dbReference>
<keyword evidence="6" id="KW-0067">ATP-binding</keyword>
<dbReference type="PANTHER" id="PTHR36766">
    <property type="entry name" value="PLANT BROAD-SPECTRUM MILDEW RESISTANCE PROTEIN RPW8"/>
    <property type="match status" value="1"/>
</dbReference>
<dbReference type="SMART" id="SM00364">
    <property type="entry name" value="LRR_BAC"/>
    <property type="match status" value="12"/>
</dbReference>
<evidence type="ECO:0000259" key="8">
    <source>
        <dbReference type="Pfam" id="PF18052"/>
    </source>
</evidence>
<dbReference type="SMR" id="A0A8T3AKZ5"/>
<evidence type="ECO:0000259" key="10">
    <source>
        <dbReference type="Pfam" id="PF25019"/>
    </source>
</evidence>
<keyword evidence="12" id="KW-1185">Reference proteome</keyword>
<dbReference type="Pfam" id="PF25019">
    <property type="entry name" value="LRR_R13L1-DRL21"/>
    <property type="match status" value="1"/>
</dbReference>
<dbReference type="GO" id="GO:0051707">
    <property type="term" value="P:response to other organism"/>
    <property type="evidence" value="ECO:0007669"/>
    <property type="project" value="UniProtKB-ARBA"/>
</dbReference>
<dbReference type="Gene3D" id="1.10.8.430">
    <property type="entry name" value="Helical domain of apoptotic protease-activating factors"/>
    <property type="match status" value="1"/>
</dbReference>
<keyword evidence="2" id="KW-0433">Leucine-rich repeat</keyword>
<dbReference type="InterPro" id="IPR042197">
    <property type="entry name" value="Apaf_helical"/>
</dbReference>
<keyword evidence="3" id="KW-0677">Repeat</keyword>
<evidence type="ECO:0000256" key="4">
    <source>
        <dbReference type="ARBA" id="ARBA00022741"/>
    </source>
</evidence>
<dbReference type="InterPro" id="IPR056789">
    <property type="entry name" value="LRR_R13L1-DRL21"/>
</dbReference>
<dbReference type="InterPro" id="IPR036388">
    <property type="entry name" value="WH-like_DNA-bd_sf"/>
</dbReference>
<dbReference type="Gene3D" id="1.10.10.10">
    <property type="entry name" value="Winged helix-like DNA-binding domain superfamily/Winged helix DNA-binding domain"/>
    <property type="match status" value="1"/>
</dbReference>
<dbReference type="InterPro" id="IPR041118">
    <property type="entry name" value="Rx_N"/>
</dbReference>
<feature type="domain" description="NB-ARC" evidence="7">
    <location>
        <begin position="213"/>
        <end position="372"/>
    </location>
</feature>
<evidence type="ECO:0000259" key="9">
    <source>
        <dbReference type="Pfam" id="PF23559"/>
    </source>
</evidence>
<dbReference type="Pfam" id="PF18052">
    <property type="entry name" value="Rx_N"/>
    <property type="match status" value="1"/>
</dbReference>